<dbReference type="SUPFAM" id="SSF140736">
    <property type="entry name" value="Rv1873-like"/>
    <property type="match status" value="1"/>
</dbReference>
<evidence type="ECO:0000313" key="1">
    <source>
        <dbReference type="EMBL" id="AIS17789.1"/>
    </source>
</evidence>
<proteinExistence type="predicted"/>
<dbReference type="KEGG" id="prh:LT40_10460"/>
<dbReference type="AlphaFoldDB" id="A0A089YQ99"/>
<dbReference type="HOGENOM" id="CLU_124534_0_0_6"/>
<dbReference type="RefSeq" id="WP_043189641.1">
    <property type="nucleotide sequence ID" value="NZ_CP009533.1"/>
</dbReference>
<dbReference type="InterPro" id="IPR036287">
    <property type="entry name" value="Rv1873-like_sf"/>
</dbReference>
<reference evidence="1 2" key="1">
    <citation type="journal article" date="2015" name="J. Biotechnol.">
        <title>Complete genome sequence of Pseudomonas rhizosphaerae IH5T (=DSM 16299T), a phosphate-solubilizing rhizobacterium for bacterial biofertilizer.</title>
        <authorList>
            <person name="Kwak Y."/>
            <person name="Jung B.K."/>
            <person name="Shin J.H."/>
        </authorList>
    </citation>
    <scope>NUCLEOTIDE SEQUENCE [LARGE SCALE GENOMIC DNA]</scope>
    <source>
        <strain evidence="1">DSM 16299</strain>
    </source>
</reference>
<gene>
    <name evidence="1" type="ORF">LT40_10460</name>
</gene>
<keyword evidence="2" id="KW-1185">Reference proteome</keyword>
<sequence>MNDTFDLNRFIDAQRAVYPDVLEELRSGRKRSHWMWFIFPQLAGLGHSETARFYAISGAAEATAYLNNPLLGARLLECTRTVLEHSGQSAKAMFGTPDDMKLRSCTTLFANVAPEQMCFQQVLDRFFHGDSDEKTIALLEHPL</sequence>
<dbReference type="Proteomes" id="UP000029499">
    <property type="component" value="Chromosome"/>
</dbReference>
<dbReference type="eggNOG" id="COG5579">
    <property type="taxonomic scope" value="Bacteria"/>
</dbReference>
<protein>
    <submittedName>
        <fullName evidence="1">Calpastatin</fullName>
    </submittedName>
</protein>
<accession>A0A089YQ99</accession>
<evidence type="ECO:0000313" key="2">
    <source>
        <dbReference type="Proteomes" id="UP000029499"/>
    </source>
</evidence>
<dbReference type="InterPro" id="IPR014937">
    <property type="entry name" value="DUF1810"/>
</dbReference>
<dbReference type="EMBL" id="CP009533">
    <property type="protein sequence ID" value="AIS17789.1"/>
    <property type="molecule type" value="Genomic_DNA"/>
</dbReference>
<name>A0A089YQ99_9PSED</name>
<dbReference type="Pfam" id="PF08837">
    <property type="entry name" value="DUF1810"/>
    <property type="match status" value="1"/>
</dbReference>
<dbReference type="OrthoDB" id="9801870at2"/>
<organism evidence="1 2">
    <name type="scientific">Pseudomonas rhizosphaerae</name>
    <dbReference type="NCBI Taxonomy" id="216142"/>
    <lineage>
        <taxon>Bacteria</taxon>
        <taxon>Pseudomonadati</taxon>
        <taxon>Pseudomonadota</taxon>
        <taxon>Gammaproteobacteria</taxon>
        <taxon>Pseudomonadales</taxon>
        <taxon>Pseudomonadaceae</taxon>
        <taxon>Pseudomonas</taxon>
    </lineage>
</organism>
<dbReference type="STRING" id="216142.LT40_10460"/>
<dbReference type="PIRSF" id="PIRSF008546">
    <property type="entry name" value="UCP008546"/>
    <property type="match status" value="1"/>
</dbReference>
<dbReference type="Gene3D" id="1.25.40.380">
    <property type="entry name" value="Protein of unknown function DUF1810"/>
    <property type="match status" value="1"/>
</dbReference>